<dbReference type="GO" id="GO:0016757">
    <property type="term" value="F:glycosyltransferase activity"/>
    <property type="evidence" value="ECO:0007669"/>
    <property type="project" value="UniProtKB-UniRule"/>
</dbReference>
<comment type="caution">
    <text evidence="9">The sequence shown here is derived from an EMBL/GenBank/DDBJ whole genome shotgun (WGS) entry which is preliminary data.</text>
</comment>
<sequence length="503" mass="57554">MSKLTREYILHFVKRLACVQTILLAIFLTLIVHVTLFCLRASQSNYLPYIFQPRDKYVDLKPSQGSISMGAEAASASNTLTPPMLNLDPTFDDWIGGKVKGYRIFAFSAFLDIRNSSAPFIRVLGAAPTNYAPFVSDILCDVFQEDGQLLKTVRSEIRIQLPFNGASHCSFFFECHLSSISVSVWPTAHWVRLKSSRPLDQNNTSLPKLRIHRLAVPNPADTDGKFVACIKPFFWRWNSPFALVEFIEMYKILGVSHFVFYETSVGTEARRVLKYYETKGLITLFRWTLPYGRNDILHNAHHTCINDCKMRVINRFEFLVTVDVDEFLLPTNGMTTLYALIQEIHKKEEANNRNPSFIGAYTFLNKFFFKEFGKVIMDDGEPGKAGKIEDKLRNSLSTQAYVKRSPSFYPYRRRSKYIARPNATDFLTVHHTANFSKGYIDYVVPSHLGLSQHYRHCDWDKAKTCLGEEPLIDTNAWTWASVLVPAVKEACMLLDLNNINVCP</sequence>
<dbReference type="OMA" id="FNGASHC"/>
<evidence type="ECO:0000256" key="6">
    <source>
        <dbReference type="ARBA" id="ARBA00022989"/>
    </source>
</evidence>
<feature type="non-terminal residue" evidence="9">
    <location>
        <position position="503"/>
    </location>
</feature>
<proteinExistence type="inferred from homology"/>
<evidence type="ECO:0000256" key="3">
    <source>
        <dbReference type="ARBA" id="ARBA00022676"/>
    </source>
</evidence>
<evidence type="ECO:0000256" key="2">
    <source>
        <dbReference type="ARBA" id="ARBA00007647"/>
    </source>
</evidence>
<evidence type="ECO:0000256" key="8">
    <source>
        <dbReference type="RuleBase" id="RU366017"/>
    </source>
</evidence>
<comment type="subcellular location">
    <subcellularLocation>
        <location evidence="1">Membrane</location>
        <topology evidence="1">Single-pass membrane protein</topology>
    </subcellularLocation>
</comment>
<gene>
    <name evidence="9" type="ORF">TCAL_12009</name>
</gene>
<dbReference type="AlphaFoldDB" id="A0A553PRL0"/>
<feature type="transmembrane region" description="Helical" evidence="8">
    <location>
        <begin position="12"/>
        <end position="36"/>
    </location>
</feature>
<accession>A0A553PRL0</accession>
<dbReference type="EMBL" id="VCGU01000001">
    <property type="protein sequence ID" value="TRY80312.1"/>
    <property type="molecule type" value="Genomic_DNA"/>
</dbReference>
<dbReference type="Proteomes" id="UP000318571">
    <property type="component" value="Chromosome 12"/>
</dbReference>
<name>A0A553PRL0_TIGCA</name>
<dbReference type="GO" id="GO:0016020">
    <property type="term" value="C:membrane"/>
    <property type="evidence" value="ECO:0007669"/>
    <property type="project" value="UniProtKB-SubCell"/>
</dbReference>
<keyword evidence="7 8" id="KW-0472">Membrane</keyword>
<keyword evidence="4 8" id="KW-0808">Transferase</keyword>
<keyword evidence="10" id="KW-1185">Reference proteome</keyword>
<dbReference type="PANTHER" id="PTHR21461">
    <property type="entry name" value="GLYCOSYLTRANSFERASE FAMILY 92 PROTEIN"/>
    <property type="match status" value="1"/>
</dbReference>
<dbReference type="EC" id="2.4.1.-" evidence="8"/>
<keyword evidence="3 8" id="KW-0328">Glycosyltransferase</keyword>
<organism evidence="9 10">
    <name type="scientific">Tigriopus californicus</name>
    <name type="common">Marine copepod</name>
    <dbReference type="NCBI Taxonomy" id="6832"/>
    <lineage>
        <taxon>Eukaryota</taxon>
        <taxon>Metazoa</taxon>
        <taxon>Ecdysozoa</taxon>
        <taxon>Arthropoda</taxon>
        <taxon>Crustacea</taxon>
        <taxon>Multicrustacea</taxon>
        <taxon>Hexanauplia</taxon>
        <taxon>Copepoda</taxon>
        <taxon>Harpacticoida</taxon>
        <taxon>Harpacticidae</taxon>
        <taxon>Tigriopus</taxon>
    </lineage>
</organism>
<keyword evidence="5 8" id="KW-0812">Transmembrane</keyword>
<evidence type="ECO:0000256" key="5">
    <source>
        <dbReference type="ARBA" id="ARBA00022692"/>
    </source>
</evidence>
<evidence type="ECO:0000256" key="7">
    <source>
        <dbReference type="ARBA" id="ARBA00023136"/>
    </source>
</evidence>
<evidence type="ECO:0000313" key="9">
    <source>
        <dbReference type="EMBL" id="TRY80312.1"/>
    </source>
</evidence>
<comment type="similarity">
    <text evidence="2 8">Belongs to the glycosyltransferase 92 family.</text>
</comment>
<dbReference type="GO" id="GO:0005737">
    <property type="term" value="C:cytoplasm"/>
    <property type="evidence" value="ECO:0007669"/>
    <property type="project" value="TreeGrafter"/>
</dbReference>
<evidence type="ECO:0000256" key="4">
    <source>
        <dbReference type="ARBA" id="ARBA00022679"/>
    </source>
</evidence>
<evidence type="ECO:0000256" key="1">
    <source>
        <dbReference type="ARBA" id="ARBA00004167"/>
    </source>
</evidence>
<protein>
    <recommendedName>
        <fullName evidence="8">Glycosyltransferase family 92 protein</fullName>
        <ecNumber evidence="8">2.4.1.-</ecNumber>
    </recommendedName>
</protein>
<evidence type="ECO:0000313" key="10">
    <source>
        <dbReference type="Proteomes" id="UP000318571"/>
    </source>
</evidence>
<reference evidence="9 10" key="1">
    <citation type="journal article" date="2018" name="Nat. Ecol. Evol.">
        <title>Genomic signatures of mitonuclear coevolution across populations of Tigriopus californicus.</title>
        <authorList>
            <person name="Barreto F.S."/>
            <person name="Watson E.T."/>
            <person name="Lima T.G."/>
            <person name="Willett C.S."/>
            <person name="Edmands S."/>
            <person name="Li W."/>
            <person name="Burton R.S."/>
        </authorList>
    </citation>
    <scope>NUCLEOTIDE SEQUENCE [LARGE SCALE GENOMIC DNA]</scope>
    <source>
        <strain evidence="9 10">San Diego</strain>
    </source>
</reference>
<dbReference type="PANTHER" id="PTHR21461:SF40">
    <property type="entry name" value="GLYCOSYLTRANSFERASE FAMILY 92 PROTEIN"/>
    <property type="match status" value="1"/>
</dbReference>
<dbReference type="Pfam" id="PF01697">
    <property type="entry name" value="Glyco_transf_92"/>
    <property type="match status" value="1"/>
</dbReference>
<dbReference type="InterPro" id="IPR008166">
    <property type="entry name" value="Glyco_transf_92"/>
</dbReference>
<keyword evidence="6 8" id="KW-1133">Transmembrane helix</keyword>